<gene>
    <name evidence="3" type="ORF">ACFQZU_02035</name>
</gene>
<keyword evidence="2" id="KW-0812">Transmembrane</keyword>
<dbReference type="EMBL" id="JBHTHR010000022">
    <property type="protein sequence ID" value="MFD0800100.1"/>
    <property type="molecule type" value="Genomic_DNA"/>
</dbReference>
<evidence type="ECO:0000313" key="3">
    <source>
        <dbReference type="EMBL" id="MFD0800100.1"/>
    </source>
</evidence>
<sequence>MDLPTYTNIWRIEKKLYKLYDFRLPQPVSVVYIGVVVGVGFVWVMLLRLIGVPFEMPLHVIYIVPPFVIAFLATRPVVEGKRLSELISSQARYLAEPKAFTRLRPEREPGTVEVTVRVWHRDPQAGPLPEATGAADAPEPAPAADREPVEE</sequence>
<feature type="transmembrane region" description="Helical" evidence="2">
    <location>
        <begin position="30"/>
        <end position="50"/>
    </location>
</feature>
<dbReference type="InterPro" id="IPR025608">
    <property type="entry name" value="TcpE"/>
</dbReference>
<proteinExistence type="predicted"/>
<feature type="region of interest" description="Disordered" evidence="1">
    <location>
        <begin position="122"/>
        <end position="151"/>
    </location>
</feature>
<feature type="compositionally biased region" description="Low complexity" evidence="1">
    <location>
        <begin position="129"/>
        <end position="138"/>
    </location>
</feature>
<keyword evidence="2" id="KW-1133">Transmembrane helix</keyword>
<comment type="caution">
    <text evidence="3">The sequence shown here is derived from an EMBL/GenBank/DDBJ whole genome shotgun (WGS) entry which is preliminary data.</text>
</comment>
<name>A0ABW3BAD1_9ACTN</name>
<feature type="non-terminal residue" evidence="3">
    <location>
        <position position="151"/>
    </location>
</feature>
<protein>
    <submittedName>
        <fullName evidence="3">Conjugal transfer protein</fullName>
    </submittedName>
</protein>
<accession>A0ABW3BAD1</accession>
<keyword evidence="2" id="KW-0472">Membrane</keyword>
<evidence type="ECO:0000256" key="1">
    <source>
        <dbReference type="SAM" id="MobiDB-lite"/>
    </source>
</evidence>
<reference evidence="4" key="1">
    <citation type="journal article" date="2019" name="Int. J. Syst. Evol. Microbiol.">
        <title>The Global Catalogue of Microorganisms (GCM) 10K type strain sequencing project: providing services to taxonomists for standard genome sequencing and annotation.</title>
        <authorList>
            <consortium name="The Broad Institute Genomics Platform"/>
            <consortium name="The Broad Institute Genome Sequencing Center for Infectious Disease"/>
            <person name="Wu L."/>
            <person name="Ma J."/>
        </authorList>
    </citation>
    <scope>NUCLEOTIDE SEQUENCE [LARGE SCALE GENOMIC DNA]</scope>
    <source>
        <strain evidence="4">CCUG 63369</strain>
    </source>
</reference>
<keyword evidence="4" id="KW-1185">Reference proteome</keyword>
<dbReference type="Proteomes" id="UP001596956">
    <property type="component" value="Unassembled WGS sequence"/>
</dbReference>
<evidence type="ECO:0000256" key="2">
    <source>
        <dbReference type="SAM" id="Phobius"/>
    </source>
</evidence>
<dbReference type="Pfam" id="PF12648">
    <property type="entry name" value="TcpE"/>
    <property type="match status" value="1"/>
</dbReference>
<organism evidence="3 4">
    <name type="scientific">Streptomonospora algeriensis</name>
    <dbReference type="NCBI Taxonomy" id="995084"/>
    <lineage>
        <taxon>Bacteria</taxon>
        <taxon>Bacillati</taxon>
        <taxon>Actinomycetota</taxon>
        <taxon>Actinomycetes</taxon>
        <taxon>Streptosporangiales</taxon>
        <taxon>Nocardiopsidaceae</taxon>
        <taxon>Streptomonospora</taxon>
    </lineage>
</organism>
<evidence type="ECO:0000313" key="4">
    <source>
        <dbReference type="Proteomes" id="UP001596956"/>
    </source>
</evidence>
<feature type="transmembrane region" description="Helical" evidence="2">
    <location>
        <begin position="56"/>
        <end position="74"/>
    </location>
</feature>